<dbReference type="InterPro" id="IPR016181">
    <property type="entry name" value="Acyl_CoA_acyltransferase"/>
</dbReference>
<dbReference type="InterPro" id="IPR051531">
    <property type="entry name" value="N-acetyltransferase"/>
</dbReference>
<dbReference type="STRING" id="69395.AQ619_10505"/>
<evidence type="ECO:0000313" key="3">
    <source>
        <dbReference type="Proteomes" id="UP000056905"/>
    </source>
</evidence>
<dbReference type="InterPro" id="IPR000182">
    <property type="entry name" value="GNAT_dom"/>
</dbReference>
<dbReference type="SUPFAM" id="SSF55729">
    <property type="entry name" value="Acyl-CoA N-acyltransferases (Nat)"/>
    <property type="match status" value="1"/>
</dbReference>
<dbReference type="KEGG" id="chq:AQ619_10505"/>
<proteinExistence type="predicted"/>
<feature type="domain" description="N-acetyltransferase" evidence="1">
    <location>
        <begin position="7"/>
        <end position="164"/>
    </location>
</feature>
<dbReference type="RefSeq" id="WP_062147054.1">
    <property type="nucleotide sequence ID" value="NZ_CP013002.1"/>
</dbReference>
<keyword evidence="3" id="KW-1185">Reference proteome</keyword>
<dbReference type="PROSITE" id="PS51186">
    <property type="entry name" value="GNAT"/>
    <property type="match status" value="1"/>
</dbReference>
<dbReference type="Proteomes" id="UP000056905">
    <property type="component" value="Chromosome"/>
</dbReference>
<dbReference type="GO" id="GO:0016747">
    <property type="term" value="F:acyltransferase activity, transferring groups other than amino-acyl groups"/>
    <property type="evidence" value="ECO:0007669"/>
    <property type="project" value="InterPro"/>
</dbReference>
<reference evidence="2 3" key="1">
    <citation type="submission" date="2015-10" db="EMBL/GenBank/DDBJ databases">
        <title>Conservation of the essential genome among Caulobacter and Brevundimonas species.</title>
        <authorList>
            <person name="Scott D."/>
            <person name="Ely B."/>
        </authorList>
    </citation>
    <scope>NUCLEOTIDE SEQUENCE [LARGE SCALE GENOMIC DNA]</scope>
    <source>
        <strain evidence="2 3">CB4</strain>
    </source>
</reference>
<keyword evidence="2" id="KW-0808">Transferase</keyword>
<dbReference type="PANTHER" id="PTHR43792">
    <property type="entry name" value="GNAT FAMILY, PUTATIVE (AFU_ORTHOLOGUE AFUA_3G00765)-RELATED-RELATED"/>
    <property type="match status" value="1"/>
</dbReference>
<dbReference type="PANTHER" id="PTHR43792:SF1">
    <property type="entry name" value="N-ACETYLTRANSFERASE DOMAIN-CONTAINING PROTEIN"/>
    <property type="match status" value="1"/>
</dbReference>
<dbReference type="EMBL" id="CP013002">
    <property type="protein sequence ID" value="ALL13739.1"/>
    <property type="molecule type" value="Genomic_DNA"/>
</dbReference>
<dbReference type="Gene3D" id="3.40.630.30">
    <property type="match status" value="1"/>
</dbReference>
<gene>
    <name evidence="2" type="ORF">AQ619_10505</name>
</gene>
<organism evidence="2 3">
    <name type="scientific">Caulobacter henricii</name>
    <dbReference type="NCBI Taxonomy" id="69395"/>
    <lineage>
        <taxon>Bacteria</taxon>
        <taxon>Pseudomonadati</taxon>
        <taxon>Pseudomonadota</taxon>
        <taxon>Alphaproteobacteria</taxon>
        <taxon>Caulobacterales</taxon>
        <taxon>Caulobacteraceae</taxon>
        <taxon>Caulobacter</taxon>
    </lineage>
</organism>
<dbReference type="Pfam" id="PF13302">
    <property type="entry name" value="Acetyltransf_3"/>
    <property type="match status" value="1"/>
</dbReference>
<protein>
    <submittedName>
        <fullName evidence="2">GCN5 family acetyltransferase</fullName>
    </submittedName>
</protein>
<evidence type="ECO:0000259" key="1">
    <source>
        <dbReference type="PROSITE" id="PS51186"/>
    </source>
</evidence>
<evidence type="ECO:0000313" key="2">
    <source>
        <dbReference type="EMBL" id="ALL13739.1"/>
    </source>
</evidence>
<sequence length="180" mass="19529">MSASPHPRLSPWTEALFPAWDALNRDPLVAQWLGGAMDSERSRATFARVAAGVADKGWGIWAVLDETGEAVGAAGLHDLDGAFGLEGVEAMWRLRTGAVGRGLVSGVMPSIFADGFARLPLDEILAFTARSNVRSQAVMQRLGLTRDEGRDFDHPDLALDHPLRPHVMYCLARPQEGQDQ</sequence>
<dbReference type="AlphaFoldDB" id="A0A0P0P097"/>
<dbReference type="OrthoDB" id="6293260at2"/>
<accession>A0A0P0P097</accession>
<name>A0A0P0P097_9CAUL</name>